<reference evidence="15 16" key="1">
    <citation type="journal article" date="2019" name="Nat. Ecol. Evol.">
        <title>Megaphylogeny resolves global patterns of mushroom evolution.</title>
        <authorList>
            <person name="Varga T."/>
            <person name="Krizsan K."/>
            <person name="Foldi C."/>
            <person name="Dima B."/>
            <person name="Sanchez-Garcia M."/>
            <person name="Sanchez-Ramirez S."/>
            <person name="Szollosi G.J."/>
            <person name="Szarkandi J.G."/>
            <person name="Papp V."/>
            <person name="Albert L."/>
            <person name="Andreopoulos W."/>
            <person name="Angelini C."/>
            <person name="Antonin V."/>
            <person name="Barry K.W."/>
            <person name="Bougher N.L."/>
            <person name="Buchanan P."/>
            <person name="Buyck B."/>
            <person name="Bense V."/>
            <person name="Catcheside P."/>
            <person name="Chovatia M."/>
            <person name="Cooper J."/>
            <person name="Damon W."/>
            <person name="Desjardin D."/>
            <person name="Finy P."/>
            <person name="Geml J."/>
            <person name="Haridas S."/>
            <person name="Hughes K."/>
            <person name="Justo A."/>
            <person name="Karasinski D."/>
            <person name="Kautmanova I."/>
            <person name="Kiss B."/>
            <person name="Kocsube S."/>
            <person name="Kotiranta H."/>
            <person name="LaButti K.M."/>
            <person name="Lechner B.E."/>
            <person name="Liimatainen K."/>
            <person name="Lipzen A."/>
            <person name="Lukacs Z."/>
            <person name="Mihaltcheva S."/>
            <person name="Morgado L.N."/>
            <person name="Niskanen T."/>
            <person name="Noordeloos M.E."/>
            <person name="Ohm R.A."/>
            <person name="Ortiz-Santana B."/>
            <person name="Ovrebo C."/>
            <person name="Racz N."/>
            <person name="Riley R."/>
            <person name="Savchenko A."/>
            <person name="Shiryaev A."/>
            <person name="Soop K."/>
            <person name="Spirin V."/>
            <person name="Szebenyi C."/>
            <person name="Tomsovsky M."/>
            <person name="Tulloss R.E."/>
            <person name="Uehling J."/>
            <person name="Grigoriev I.V."/>
            <person name="Vagvolgyi C."/>
            <person name="Papp T."/>
            <person name="Martin F.M."/>
            <person name="Miettinen O."/>
            <person name="Hibbett D.S."/>
            <person name="Nagy L.G."/>
        </authorList>
    </citation>
    <scope>NUCLEOTIDE SEQUENCE [LARGE SCALE GENOMIC DNA]</scope>
    <source>
        <strain evidence="15 16">CBS 121175</strain>
    </source>
</reference>
<keyword evidence="8" id="KW-0464">Manganese</keyword>
<organism evidence="15 16">
    <name type="scientific">Coprinopsis marcescibilis</name>
    <name type="common">Agaric fungus</name>
    <name type="synonym">Psathyrella marcescibilis</name>
    <dbReference type="NCBI Taxonomy" id="230819"/>
    <lineage>
        <taxon>Eukaryota</taxon>
        <taxon>Fungi</taxon>
        <taxon>Dikarya</taxon>
        <taxon>Basidiomycota</taxon>
        <taxon>Agaricomycotina</taxon>
        <taxon>Agaricomycetes</taxon>
        <taxon>Agaricomycetidae</taxon>
        <taxon>Agaricales</taxon>
        <taxon>Agaricineae</taxon>
        <taxon>Psathyrellaceae</taxon>
        <taxon>Coprinopsis</taxon>
    </lineage>
</organism>
<keyword evidence="6" id="KW-0320">Glycogen biosynthesis</keyword>
<feature type="region of interest" description="Disordered" evidence="14">
    <location>
        <begin position="914"/>
        <end position="979"/>
    </location>
</feature>
<evidence type="ECO:0000256" key="8">
    <source>
        <dbReference type="ARBA" id="ARBA00023211"/>
    </source>
</evidence>
<keyword evidence="7" id="KW-0325">Glycoprotein</keyword>
<feature type="compositionally biased region" description="Basic and acidic residues" evidence="14">
    <location>
        <begin position="502"/>
        <end position="511"/>
    </location>
</feature>
<sequence>MASPHVFVTLVSSDAYLPGALAQVAALNDLHPHRQFQTLCLVTPESVDVASIKALRSSFDVVVGVEILEDANERGLKLLGRPDLTTVLTKLHVFRLTRYSKIIFLDADVLPLRPLDHLFDLPHEFSAVPDVGWPDIFNSGVLVLSPGEDKFNQLNQLLKSRGSWDGGDQGLLNEWRGRDWHRLSFTYNTTPTAAYTYAPAYERYGSQISALHFIGKNKPWNTLPYRSPFVSNARPSTSNDSPEQAYDYDSLVDRWYAVYDKHYRAEQPVQPSSFAFQRYSSAWDESAAASSSALPLAATGLEALKQMAIDGVASAPHIDAQPTAQGVYYSLPLEGRVDLMRPRKPEPEQRAEGGSSSQEGPWYYNKKSRPAGLDFELLEEQLPATPQFQSSGLYGEDEEGIYRWQTLPTPHPDDVPASPILQPISLPATPTPHCFEPVRPDFYASESESDVGQAPPSTSTNERQPHDTRDRLHGYSRPSSRRPSHGQPNPPLFNRGHPHSQPHREHVHNDSQLKPQESSKRPTSPPLLAWNPALEPPPNDPPGLSSFPSDTYFPNLWDQPQANSVQDRSNGSPSTSINFFQPPPPPSIPSTLIKQGHYRNVTGEDSLSPSPDRTKVKYLFPWEEKPRVLPNRVFPDSDAPPPALFLSPGSPSQTSTAAPSTPEQPKSTPLARIHNLSPLVGLPPSLTYSNAWDSVPSIQKYASKLTRPPQPPPQPLAPAFDDERWRRSRPKSWDDRLEASSRDGDDEDNADDEDEEDDFLGDTRWDSDNDSGRNSHRKPKRRTSESRGEGKREKEYRDQAVQTTISALRAQGTQTEKMIRKGSMSKRHPLPAISPSFLAPPSTRDAVASTAVDRPTVILEPKPERPTLSGRPSKVSLKSGSVSPAISLSPRVRSPMRSPVREFIVPAVPTAVPATGYRTRPSLPDRSADQIKPPPLNTRHTWSPQVSRQPSNDSSITSPASSTGGFPYSNGQPKAGGRVWDPARGVEIFKRGSEEVLARFLRMGNWENEAAR</sequence>
<feature type="compositionally biased region" description="Acidic residues" evidence="14">
    <location>
        <begin position="744"/>
        <end position="760"/>
    </location>
</feature>
<feature type="compositionally biased region" description="Polar residues" evidence="14">
    <location>
        <begin position="938"/>
        <end position="972"/>
    </location>
</feature>
<dbReference type="CDD" id="cd02537">
    <property type="entry name" value="GT8_Glycogenin"/>
    <property type="match status" value="1"/>
</dbReference>
<dbReference type="Proteomes" id="UP000307440">
    <property type="component" value="Unassembled WGS sequence"/>
</dbReference>
<feature type="compositionally biased region" description="Polar residues" evidence="14">
    <location>
        <begin position="876"/>
        <end position="886"/>
    </location>
</feature>
<dbReference type="InterPro" id="IPR050587">
    <property type="entry name" value="GNT1/Glycosyltrans_8"/>
</dbReference>
<keyword evidence="4" id="KW-0808">Transferase</keyword>
<evidence type="ECO:0000256" key="12">
    <source>
        <dbReference type="ARBA" id="ARBA00052293"/>
    </source>
</evidence>
<dbReference type="GO" id="GO:0046872">
    <property type="term" value="F:metal ion binding"/>
    <property type="evidence" value="ECO:0007669"/>
    <property type="project" value="UniProtKB-KW"/>
</dbReference>
<evidence type="ECO:0000313" key="16">
    <source>
        <dbReference type="Proteomes" id="UP000307440"/>
    </source>
</evidence>
<dbReference type="STRING" id="230819.A0A5C3LG71"/>
<accession>A0A5C3LG71</accession>
<dbReference type="OrthoDB" id="2014201at2759"/>
<keyword evidence="16" id="KW-1185">Reference proteome</keyword>
<proteinExistence type="inferred from homology"/>
<gene>
    <name evidence="15" type="ORF">FA15DRAFT_37011</name>
</gene>
<feature type="region of interest" description="Disordered" evidence="14">
    <location>
        <begin position="702"/>
        <end position="893"/>
    </location>
</feature>
<comment type="subcellular location">
    <subcellularLocation>
        <location evidence="2">Cytoplasm</location>
    </subcellularLocation>
</comment>
<dbReference type="GO" id="GO:0005978">
    <property type="term" value="P:glycogen biosynthetic process"/>
    <property type="evidence" value="ECO:0007669"/>
    <property type="project" value="UniProtKB-KW"/>
</dbReference>
<comment type="cofactor">
    <cofactor evidence="1">
        <name>Mn(2+)</name>
        <dbReference type="ChEBI" id="CHEBI:29035"/>
    </cofactor>
</comment>
<keyword evidence="5" id="KW-0479">Metal-binding</keyword>
<name>A0A5C3LG71_COPMA</name>
<dbReference type="EMBL" id="ML210146">
    <property type="protein sequence ID" value="TFK30886.1"/>
    <property type="molecule type" value="Genomic_DNA"/>
</dbReference>
<evidence type="ECO:0000256" key="4">
    <source>
        <dbReference type="ARBA" id="ARBA00022679"/>
    </source>
</evidence>
<feature type="compositionally biased region" description="Basic and acidic residues" evidence="14">
    <location>
        <begin position="342"/>
        <end position="351"/>
    </location>
</feature>
<comment type="similarity">
    <text evidence="9">Belongs to the glycosyltransferase 8 family. Glycogenin subfamily.</text>
</comment>
<feature type="compositionally biased region" description="Polar residues" evidence="14">
    <location>
        <begin position="800"/>
        <end position="816"/>
    </location>
</feature>
<evidence type="ECO:0000256" key="10">
    <source>
        <dbReference type="ARBA" id="ARBA00038934"/>
    </source>
</evidence>
<evidence type="ECO:0000256" key="1">
    <source>
        <dbReference type="ARBA" id="ARBA00001936"/>
    </source>
</evidence>
<comment type="function">
    <text evidence="13">Self-glucosylating initiator of glycogen synthesis. It catalyzes the formation of a short alpha (1,4)-glucosyl chain covalently attached via a glucose 1-O-tyrosyl linkage to internal tyrosine residues and these chains act as primers for the elongation reaction catalyzed by glycogen synthase.</text>
</comment>
<feature type="compositionally biased region" description="Polar residues" evidence="14">
    <location>
        <begin position="558"/>
        <end position="579"/>
    </location>
</feature>
<evidence type="ECO:0000256" key="14">
    <source>
        <dbReference type="SAM" id="MobiDB-lite"/>
    </source>
</evidence>
<feature type="region of interest" description="Disordered" evidence="14">
    <location>
        <begin position="629"/>
        <end position="670"/>
    </location>
</feature>
<dbReference type="GO" id="GO:0005737">
    <property type="term" value="C:cytoplasm"/>
    <property type="evidence" value="ECO:0007669"/>
    <property type="project" value="UniProtKB-SubCell"/>
</dbReference>
<comment type="catalytic activity">
    <reaction evidence="11">
        <text>[1,4-alpha-D-glucosyl](n)-L-tyrosyl-[glycogenin] + UDP-alpha-D-glucose = [1,4-alpha-D-glucosyl](n+1)-L-tyrosyl-[glycogenin] + UDP + H(+)</text>
        <dbReference type="Rhea" id="RHEA:56560"/>
        <dbReference type="Rhea" id="RHEA-COMP:14606"/>
        <dbReference type="Rhea" id="RHEA-COMP:14607"/>
        <dbReference type="ChEBI" id="CHEBI:15378"/>
        <dbReference type="ChEBI" id="CHEBI:58223"/>
        <dbReference type="ChEBI" id="CHEBI:58885"/>
        <dbReference type="ChEBI" id="CHEBI:140574"/>
        <dbReference type="EC" id="2.4.1.186"/>
    </reaction>
</comment>
<evidence type="ECO:0000256" key="6">
    <source>
        <dbReference type="ARBA" id="ARBA00023056"/>
    </source>
</evidence>
<dbReference type="EC" id="2.4.1.186" evidence="10"/>
<evidence type="ECO:0000313" key="15">
    <source>
        <dbReference type="EMBL" id="TFK30886.1"/>
    </source>
</evidence>
<dbReference type="InterPro" id="IPR002495">
    <property type="entry name" value="Glyco_trans_8"/>
</dbReference>
<dbReference type="FunFam" id="3.90.550.10:FF:000092">
    <property type="entry name" value="Glycogenin 2"/>
    <property type="match status" value="1"/>
</dbReference>
<feature type="compositionally biased region" description="Low complexity" evidence="14">
    <location>
        <begin position="647"/>
        <end position="661"/>
    </location>
</feature>
<evidence type="ECO:0000256" key="13">
    <source>
        <dbReference type="ARBA" id="ARBA00057883"/>
    </source>
</evidence>
<dbReference type="InterPro" id="IPR029044">
    <property type="entry name" value="Nucleotide-diphossugar_trans"/>
</dbReference>
<evidence type="ECO:0000256" key="9">
    <source>
        <dbReference type="ARBA" id="ARBA00038162"/>
    </source>
</evidence>
<feature type="compositionally biased region" description="Basic and acidic residues" evidence="14">
    <location>
        <begin position="721"/>
        <end position="743"/>
    </location>
</feature>
<keyword evidence="3" id="KW-0963">Cytoplasm</keyword>
<feature type="compositionally biased region" description="Basic and acidic residues" evidence="14">
    <location>
        <begin position="761"/>
        <end position="773"/>
    </location>
</feature>
<evidence type="ECO:0000256" key="11">
    <source>
        <dbReference type="ARBA" id="ARBA00050886"/>
    </source>
</evidence>
<evidence type="ECO:0000256" key="7">
    <source>
        <dbReference type="ARBA" id="ARBA00023180"/>
    </source>
</evidence>
<dbReference type="AlphaFoldDB" id="A0A5C3LG71"/>
<dbReference type="GO" id="GO:0008466">
    <property type="term" value="F:glycogenin glucosyltransferase activity"/>
    <property type="evidence" value="ECO:0007669"/>
    <property type="project" value="UniProtKB-EC"/>
</dbReference>
<dbReference type="SUPFAM" id="SSF53448">
    <property type="entry name" value="Nucleotide-diphospho-sugar transferases"/>
    <property type="match status" value="1"/>
</dbReference>
<feature type="region of interest" description="Disordered" evidence="14">
    <location>
        <begin position="404"/>
        <end position="593"/>
    </location>
</feature>
<dbReference type="PANTHER" id="PTHR11183">
    <property type="entry name" value="GLYCOGENIN SUBFAMILY MEMBER"/>
    <property type="match status" value="1"/>
</dbReference>
<protein>
    <recommendedName>
        <fullName evidence="10">glycogenin glucosyltransferase</fullName>
        <ecNumber evidence="10">2.4.1.186</ecNumber>
    </recommendedName>
</protein>
<dbReference type="Gene3D" id="3.90.550.10">
    <property type="entry name" value="Spore Coat Polysaccharide Biosynthesis Protein SpsA, Chain A"/>
    <property type="match status" value="1"/>
</dbReference>
<evidence type="ECO:0000256" key="3">
    <source>
        <dbReference type="ARBA" id="ARBA00022490"/>
    </source>
</evidence>
<evidence type="ECO:0000256" key="2">
    <source>
        <dbReference type="ARBA" id="ARBA00004496"/>
    </source>
</evidence>
<comment type="catalytic activity">
    <reaction evidence="12">
        <text>L-tyrosyl-[glycogenin] + UDP-alpha-D-glucose = alpha-D-glucosyl-L-tyrosyl-[glycogenin] + UDP + H(+)</text>
        <dbReference type="Rhea" id="RHEA:23360"/>
        <dbReference type="Rhea" id="RHEA-COMP:14604"/>
        <dbReference type="Rhea" id="RHEA-COMP:14605"/>
        <dbReference type="ChEBI" id="CHEBI:15378"/>
        <dbReference type="ChEBI" id="CHEBI:46858"/>
        <dbReference type="ChEBI" id="CHEBI:58223"/>
        <dbReference type="ChEBI" id="CHEBI:58885"/>
        <dbReference type="ChEBI" id="CHEBI:140573"/>
        <dbReference type="EC" id="2.4.1.186"/>
    </reaction>
</comment>
<evidence type="ECO:0000256" key="5">
    <source>
        <dbReference type="ARBA" id="ARBA00022723"/>
    </source>
</evidence>
<feature type="compositionally biased region" description="Basic and acidic residues" evidence="14">
    <location>
        <begin position="463"/>
        <end position="473"/>
    </location>
</feature>
<feature type="compositionally biased region" description="Basic and acidic residues" evidence="14">
    <location>
        <begin position="782"/>
        <end position="798"/>
    </location>
</feature>
<dbReference type="Pfam" id="PF01501">
    <property type="entry name" value="Glyco_transf_8"/>
    <property type="match status" value="1"/>
</dbReference>
<feature type="region of interest" description="Disordered" evidence="14">
    <location>
        <begin position="342"/>
        <end position="365"/>
    </location>
</feature>